<protein>
    <submittedName>
        <fullName evidence="1">Uncharacterized protein</fullName>
    </submittedName>
</protein>
<geneLocation type="plasmid" evidence="1 2">
    <name>pRHL2</name>
</geneLocation>
<reference evidence="2" key="1">
    <citation type="journal article" date="2006" name="Proc. Natl. Acad. Sci. U.S.A.">
        <title>The complete genome of Rhodococcus sp. RHA1 provides insights into a catabolic powerhouse.</title>
        <authorList>
            <person name="McLeod M.P."/>
            <person name="Warren R.L."/>
            <person name="Hsiao W.W.L."/>
            <person name="Araki N."/>
            <person name="Myhre M."/>
            <person name="Fernandes C."/>
            <person name="Miyazawa D."/>
            <person name="Wong W."/>
            <person name="Lillquist A.L."/>
            <person name="Wang D."/>
            <person name="Dosanjh M."/>
            <person name="Hara H."/>
            <person name="Petrescu A."/>
            <person name="Morin R.D."/>
            <person name="Yang G."/>
            <person name="Stott J.M."/>
            <person name="Schein J.E."/>
            <person name="Shin H."/>
            <person name="Smailus D."/>
            <person name="Siddiqui A.S."/>
            <person name="Marra M.A."/>
            <person name="Jones S.J.M."/>
            <person name="Holt R."/>
            <person name="Brinkman F.S.L."/>
            <person name="Miyauchi K."/>
            <person name="Fukuda M."/>
            <person name="Davies J.E."/>
            <person name="Mohn W.W."/>
            <person name="Eltis L.D."/>
        </authorList>
    </citation>
    <scope>NUCLEOTIDE SEQUENCE [LARGE SCALE GENOMIC DNA]</scope>
    <source>
        <strain evidence="2">RHA1</strain>
    </source>
</reference>
<gene>
    <name evidence="1" type="ordered locus">RHA1_ro10426</name>
</gene>
<keyword evidence="1" id="KW-0614">Plasmid</keyword>
<dbReference type="HOGENOM" id="CLU_2424941_0_0_11"/>
<evidence type="ECO:0000313" key="1">
    <source>
        <dbReference type="EMBL" id="ABH00615.1"/>
    </source>
</evidence>
<organism evidence="1 2">
    <name type="scientific">Rhodococcus jostii (strain RHA1)</name>
    <dbReference type="NCBI Taxonomy" id="101510"/>
    <lineage>
        <taxon>Bacteria</taxon>
        <taxon>Bacillati</taxon>
        <taxon>Actinomycetota</taxon>
        <taxon>Actinomycetes</taxon>
        <taxon>Mycobacteriales</taxon>
        <taxon>Nocardiaceae</taxon>
        <taxon>Rhodococcus</taxon>
    </lineage>
</organism>
<sequence>MLVDCDHWNSWMRDVDIDAGVGEEEGRHGTTHVGTVGSATWCVTSGRTSATQVCCPSGCSARRMSPGRPDIQRPGTVTGSLDLSNMQLEIH</sequence>
<evidence type="ECO:0000313" key="2">
    <source>
        <dbReference type="Proteomes" id="UP000008710"/>
    </source>
</evidence>
<dbReference type="AlphaFoldDB" id="Q0RVS1"/>
<dbReference type="KEGG" id="rha:RHA1_ro10426"/>
<dbReference type="Proteomes" id="UP000008710">
    <property type="component" value="Plasmid pRHL2"/>
</dbReference>
<name>Q0RVS1_RHOJR</name>
<accession>Q0RVS1</accession>
<dbReference type="EMBL" id="CP000433">
    <property type="protein sequence ID" value="ABH00615.1"/>
    <property type="molecule type" value="Genomic_DNA"/>
</dbReference>
<proteinExistence type="predicted"/>